<dbReference type="EMBL" id="CP025791">
    <property type="protein sequence ID" value="AUP78750.1"/>
    <property type="molecule type" value="Genomic_DNA"/>
</dbReference>
<keyword evidence="2" id="KW-1185">Reference proteome</keyword>
<dbReference type="Proteomes" id="UP000235826">
    <property type="component" value="Chromosome"/>
</dbReference>
<sequence length="312" mass="36901">MIKKKNTHLLILLFISTIVYSQTYEGKIGEYDVFLEIDQFKDENIEGVYFYGSRLKNIRLEGQKNDSQIILYQRFSEKSEKKELFELQVKGNHLVGTWKNGKKELKVNLIETEADFYALKKGKIKFIRDSVQKFKNKELVWFKEKYSNMSFFRLGNGFTKEQRLFFNQKLDTLHYSNAETFLDCDYLETNLKIELISENYLCFTETSSSYCGGAHPNHGIKTFNYDLVKIKALKEISDVYPELDFYPVLKNKYQDDPDIDKQCDYFDSGYDSWWKYSNWVLTERGIEITPSFPHAMTPCSVPFLLTYKEINK</sequence>
<protein>
    <submittedName>
        <fullName evidence="1">Uncharacterized protein</fullName>
    </submittedName>
</protein>
<proteinExistence type="predicted"/>
<gene>
    <name evidence="1" type="ORF">C1H87_08575</name>
</gene>
<evidence type="ECO:0000313" key="2">
    <source>
        <dbReference type="Proteomes" id="UP000235826"/>
    </source>
</evidence>
<dbReference type="KEGG" id="fek:C1H87_08575"/>
<dbReference type="OrthoDB" id="1310909at2"/>
<dbReference type="Gene3D" id="3.30.565.40">
    <property type="entry name" value="Fervidobacterium nodosum Rt17-B1 like"/>
    <property type="match status" value="1"/>
</dbReference>
<reference evidence="1 2" key="1">
    <citation type="submission" date="2018-01" db="EMBL/GenBank/DDBJ databases">
        <title>Complete genome sequence of Flavivirga eckloniae ECD14 isolated from seaweed Ecklonia cava.</title>
        <authorList>
            <person name="Lee J.H."/>
            <person name="Baik K.S."/>
            <person name="Seong C.N."/>
        </authorList>
    </citation>
    <scope>NUCLEOTIDE SEQUENCE [LARGE SCALE GENOMIC DNA]</scope>
    <source>
        <strain evidence="1 2">ECD14</strain>
    </source>
</reference>
<organism evidence="1 2">
    <name type="scientific">Flavivirga eckloniae</name>
    <dbReference type="NCBI Taxonomy" id="1803846"/>
    <lineage>
        <taxon>Bacteria</taxon>
        <taxon>Pseudomonadati</taxon>
        <taxon>Bacteroidota</taxon>
        <taxon>Flavobacteriia</taxon>
        <taxon>Flavobacteriales</taxon>
        <taxon>Flavobacteriaceae</taxon>
        <taxon>Flavivirga</taxon>
    </lineage>
</organism>
<dbReference type="AlphaFoldDB" id="A0A2K9PNU4"/>
<dbReference type="RefSeq" id="WP_102755405.1">
    <property type="nucleotide sequence ID" value="NZ_CP025791.1"/>
</dbReference>
<accession>A0A2K9PNU4</accession>
<name>A0A2K9PNU4_9FLAO</name>
<evidence type="ECO:0000313" key="1">
    <source>
        <dbReference type="EMBL" id="AUP78750.1"/>
    </source>
</evidence>